<evidence type="ECO:0000313" key="2">
    <source>
        <dbReference type="Proteomes" id="UP001231941"/>
    </source>
</evidence>
<reference evidence="1 2" key="1">
    <citation type="submission" date="2023-08" db="EMBL/GenBank/DDBJ databases">
        <authorList>
            <person name="Park J.-S."/>
        </authorList>
    </citation>
    <scope>NUCLEOTIDE SEQUENCE [LARGE SCALE GENOMIC DNA]</scope>
    <source>
        <strain evidence="1 2">2205SS18-9</strain>
    </source>
</reference>
<gene>
    <name evidence="1" type="ORF">Q5Y73_13660</name>
</gene>
<comment type="caution">
    <text evidence="1">The sequence shown here is derived from an EMBL/GenBank/DDBJ whole genome shotgun (WGS) entry which is preliminary data.</text>
</comment>
<organism evidence="1 2">
    <name type="scientific">Chengkuizengella axinellae</name>
    <dbReference type="NCBI Taxonomy" id="3064388"/>
    <lineage>
        <taxon>Bacteria</taxon>
        <taxon>Bacillati</taxon>
        <taxon>Bacillota</taxon>
        <taxon>Bacilli</taxon>
        <taxon>Bacillales</taxon>
        <taxon>Paenibacillaceae</taxon>
        <taxon>Chengkuizengella</taxon>
    </lineage>
</organism>
<dbReference type="InterPro" id="IPR050490">
    <property type="entry name" value="Bact_solute-bd_prot1"/>
</dbReference>
<protein>
    <submittedName>
        <fullName evidence="1">ABC transporter substrate-binding protein</fullName>
    </submittedName>
</protein>
<keyword evidence="2" id="KW-1185">Reference proteome</keyword>
<sequence>MIHSLSKRIMIVFSIFLMLQLSACNVWNDYDYDFGNIATNRTNTDSVVELTVWLWDGSGLEDLIREYDLQHDDVNVNTIVLSYEDTHYNLQTAFAAGYGAPDISLVEVSYLERFKEFDKAFYDLTLYGGQTLKDQYLDWKWQQASNRDGFLFGLPTDIGPVAMLYNRSLFKKAGLPTDRRLVSMRIKTWDDLFEVGEILKEHNIYMIDNIYILYRVILGQGEQQYFEEGTNKLIVDTNPNVKKAWDYAVIAKEMGFSRGAPQLYEPQWGEIIRENEFAITFATSWMLSIIEDALISNNTSSVNVSKLSEWDVTYLPEGGGNWGGSFLTMPKEGKHPREAYKLIEHLTSLESQLRVFTKDKIFPSASMLYDDPIILETKLHYFNNAPVGEIFTESAEKLEPVYEGPYQHFVTEIIDDALLQVDQYNASPEDAWDNAMQQIKSELIKK</sequence>
<dbReference type="Proteomes" id="UP001231941">
    <property type="component" value="Unassembled WGS sequence"/>
</dbReference>
<accession>A0ABT9J102</accession>
<dbReference type="EMBL" id="JAVAMP010000006">
    <property type="protein sequence ID" value="MDP5275158.1"/>
    <property type="molecule type" value="Genomic_DNA"/>
</dbReference>
<proteinExistence type="predicted"/>
<dbReference type="SUPFAM" id="SSF53850">
    <property type="entry name" value="Periplasmic binding protein-like II"/>
    <property type="match status" value="1"/>
</dbReference>
<dbReference type="PANTHER" id="PTHR43649:SF32">
    <property type="entry name" value="SUGAR BINDING SECRETED PROTEIN"/>
    <property type="match status" value="1"/>
</dbReference>
<dbReference type="PANTHER" id="PTHR43649">
    <property type="entry name" value="ARABINOSE-BINDING PROTEIN-RELATED"/>
    <property type="match status" value="1"/>
</dbReference>
<dbReference type="Pfam" id="PF13416">
    <property type="entry name" value="SBP_bac_8"/>
    <property type="match status" value="1"/>
</dbReference>
<dbReference type="RefSeq" id="WP_305992470.1">
    <property type="nucleotide sequence ID" value="NZ_JAVAMP010000006.1"/>
</dbReference>
<dbReference type="Gene3D" id="3.40.190.10">
    <property type="entry name" value="Periplasmic binding protein-like II"/>
    <property type="match status" value="1"/>
</dbReference>
<name>A0ABT9J102_9BACL</name>
<dbReference type="InterPro" id="IPR006059">
    <property type="entry name" value="SBP"/>
</dbReference>
<evidence type="ECO:0000313" key="1">
    <source>
        <dbReference type="EMBL" id="MDP5275158.1"/>
    </source>
</evidence>